<dbReference type="EMBL" id="JBBMFS010000009">
    <property type="protein sequence ID" value="MEQ2555545.1"/>
    <property type="molecule type" value="Genomic_DNA"/>
</dbReference>
<evidence type="ECO:0000313" key="4">
    <source>
        <dbReference type="Proteomes" id="UP001546774"/>
    </source>
</evidence>
<name>A0ABV1H764_9FIRM</name>
<dbReference type="InterPro" id="IPR001310">
    <property type="entry name" value="Histidine_triad_HIT"/>
</dbReference>
<evidence type="ECO:0000256" key="1">
    <source>
        <dbReference type="PROSITE-ProRule" id="PRU00464"/>
    </source>
</evidence>
<dbReference type="Gene3D" id="3.30.428.10">
    <property type="entry name" value="HIT-like"/>
    <property type="match status" value="1"/>
</dbReference>
<dbReference type="InterPro" id="IPR019808">
    <property type="entry name" value="Histidine_triad_CS"/>
</dbReference>
<dbReference type="InterPro" id="IPR011146">
    <property type="entry name" value="HIT-like"/>
</dbReference>
<organism evidence="3 4">
    <name type="scientific">Lachnospira intestinalis</name>
    <dbReference type="NCBI Taxonomy" id="3133158"/>
    <lineage>
        <taxon>Bacteria</taxon>
        <taxon>Bacillati</taxon>
        <taxon>Bacillota</taxon>
        <taxon>Clostridia</taxon>
        <taxon>Lachnospirales</taxon>
        <taxon>Lachnospiraceae</taxon>
        <taxon>Lachnospira</taxon>
    </lineage>
</organism>
<dbReference type="PANTHER" id="PTHR46648">
    <property type="entry name" value="HIT FAMILY PROTEIN 1"/>
    <property type="match status" value="1"/>
</dbReference>
<protein>
    <submittedName>
        <fullName evidence="3">HIT family protein</fullName>
    </submittedName>
</protein>
<dbReference type="Pfam" id="PF01230">
    <property type="entry name" value="HIT"/>
    <property type="match status" value="1"/>
</dbReference>
<dbReference type="InterPro" id="IPR039384">
    <property type="entry name" value="HINT"/>
</dbReference>
<dbReference type="SUPFAM" id="SSF54197">
    <property type="entry name" value="HIT-like"/>
    <property type="match status" value="1"/>
</dbReference>
<dbReference type="CDD" id="cd01277">
    <property type="entry name" value="HINT_subgroup"/>
    <property type="match status" value="1"/>
</dbReference>
<reference evidence="3" key="1">
    <citation type="submission" date="2024-03" db="EMBL/GenBank/DDBJ databases">
        <title>Human intestinal bacterial collection.</title>
        <authorList>
            <person name="Pauvert C."/>
            <person name="Hitch T.C.A."/>
            <person name="Clavel T."/>
        </authorList>
    </citation>
    <scope>NUCLEOTIDE SEQUENCE [LARGE SCALE GENOMIC DNA]</scope>
    <source>
        <strain evidence="3">CLA-AA-H89B</strain>
    </source>
</reference>
<dbReference type="PROSITE" id="PS00892">
    <property type="entry name" value="HIT_1"/>
    <property type="match status" value="1"/>
</dbReference>
<keyword evidence="4" id="KW-1185">Reference proteome</keyword>
<dbReference type="PANTHER" id="PTHR46648:SF1">
    <property type="entry name" value="ADENOSINE 5'-MONOPHOSPHORAMIDASE HNT1"/>
    <property type="match status" value="1"/>
</dbReference>
<proteinExistence type="predicted"/>
<comment type="caution">
    <text evidence="3">The sequence shown here is derived from an EMBL/GenBank/DDBJ whole genome shotgun (WGS) entry which is preliminary data.</text>
</comment>
<evidence type="ECO:0000313" key="3">
    <source>
        <dbReference type="EMBL" id="MEQ2555545.1"/>
    </source>
</evidence>
<feature type="domain" description="HIT" evidence="2">
    <location>
        <begin position="7"/>
        <end position="114"/>
    </location>
</feature>
<dbReference type="PRINTS" id="PR00332">
    <property type="entry name" value="HISTRIAD"/>
</dbReference>
<dbReference type="PROSITE" id="PS51084">
    <property type="entry name" value="HIT_2"/>
    <property type="match status" value="1"/>
</dbReference>
<feature type="short sequence motif" description="Histidine triad motif" evidence="1">
    <location>
        <begin position="99"/>
        <end position="103"/>
    </location>
</feature>
<dbReference type="InterPro" id="IPR036265">
    <property type="entry name" value="HIT-like_sf"/>
</dbReference>
<evidence type="ECO:0000259" key="2">
    <source>
        <dbReference type="PROSITE" id="PS51084"/>
    </source>
</evidence>
<gene>
    <name evidence="3" type="ORF">WMO37_11100</name>
</gene>
<accession>A0ABV1H764</accession>
<dbReference type="Proteomes" id="UP001546774">
    <property type="component" value="Unassembled WGS sequence"/>
</dbReference>
<sequence length="138" mass="15182">MKKDDCIFCKLSNGDIPTNALYEDDVVKVIFDLNPASKGHVLILPKNHFDDIYSMDDATAAHVFQVAVKVAKAMKETLGCEGLNIVQNNGEIAGQTVFHFHMHIIPRYKGDTVNIGWTPGKADADEINELKEKIAAGL</sequence>